<evidence type="ECO:0000313" key="1">
    <source>
        <dbReference type="EMBL" id="KAJ4442339.1"/>
    </source>
</evidence>
<reference evidence="1 2" key="1">
    <citation type="journal article" date="2022" name="Allergy">
        <title>Genome assembly and annotation of Periplaneta americana reveal a comprehensive cockroach allergen profile.</title>
        <authorList>
            <person name="Wang L."/>
            <person name="Xiong Q."/>
            <person name="Saelim N."/>
            <person name="Wang L."/>
            <person name="Nong W."/>
            <person name="Wan A.T."/>
            <person name="Shi M."/>
            <person name="Liu X."/>
            <person name="Cao Q."/>
            <person name="Hui J.H.L."/>
            <person name="Sookrung N."/>
            <person name="Leung T.F."/>
            <person name="Tungtrongchitr A."/>
            <person name="Tsui S.K.W."/>
        </authorList>
    </citation>
    <scope>NUCLEOTIDE SEQUENCE [LARGE SCALE GENOMIC DNA]</scope>
    <source>
        <strain evidence="1">PWHHKU_190912</strain>
    </source>
</reference>
<protein>
    <recommendedName>
        <fullName evidence="3">RRM domain-containing protein</fullName>
    </recommendedName>
</protein>
<evidence type="ECO:0000313" key="2">
    <source>
        <dbReference type="Proteomes" id="UP001148838"/>
    </source>
</evidence>
<comment type="caution">
    <text evidence="1">The sequence shown here is derived from an EMBL/GenBank/DDBJ whole genome shotgun (WGS) entry which is preliminary data.</text>
</comment>
<name>A0ABQ8T8L8_PERAM</name>
<evidence type="ECO:0008006" key="3">
    <source>
        <dbReference type="Google" id="ProtNLM"/>
    </source>
</evidence>
<keyword evidence="2" id="KW-1185">Reference proteome</keyword>
<sequence length="71" mass="8289">MYIGHLDEATTREDIIDYMAERNFNMVKECTALRTRGRNKAFKIAIPAAEKGTVDNENFWPKGVTFRPYEF</sequence>
<accession>A0ABQ8T8L8</accession>
<dbReference type="Proteomes" id="UP001148838">
    <property type="component" value="Unassembled WGS sequence"/>
</dbReference>
<proteinExistence type="predicted"/>
<organism evidence="1 2">
    <name type="scientific">Periplaneta americana</name>
    <name type="common">American cockroach</name>
    <name type="synonym">Blatta americana</name>
    <dbReference type="NCBI Taxonomy" id="6978"/>
    <lineage>
        <taxon>Eukaryota</taxon>
        <taxon>Metazoa</taxon>
        <taxon>Ecdysozoa</taxon>
        <taxon>Arthropoda</taxon>
        <taxon>Hexapoda</taxon>
        <taxon>Insecta</taxon>
        <taxon>Pterygota</taxon>
        <taxon>Neoptera</taxon>
        <taxon>Polyneoptera</taxon>
        <taxon>Dictyoptera</taxon>
        <taxon>Blattodea</taxon>
        <taxon>Blattoidea</taxon>
        <taxon>Blattidae</taxon>
        <taxon>Blattinae</taxon>
        <taxon>Periplaneta</taxon>
    </lineage>
</organism>
<dbReference type="EMBL" id="JAJSOF020000013">
    <property type="protein sequence ID" value="KAJ4442339.1"/>
    <property type="molecule type" value="Genomic_DNA"/>
</dbReference>
<gene>
    <name evidence="1" type="ORF">ANN_03925</name>
</gene>